<proteinExistence type="predicted"/>
<sequence length="154" mass="16407">MTSALLLPPSSTPVTPSQTERSPGVSPGSFEHLRAGESQAHIRGSAERQVQILTRPPSLEGRGYSASLIRGENMGKPPATLPAMPPRGMALEGSFSLTPPVFLLYFVRVGVTMERLAASQLPPCDTPAQYTPRGHPNLNTPGHCAAVRDKTALR</sequence>
<reference evidence="2 3" key="1">
    <citation type="submission" date="2023-03" db="EMBL/GenBank/DDBJ databases">
        <title>High-quality genome of Scylla paramamosain provides insights in environmental adaptation.</title>
        <authorList>
            <person name="Zhang L."/>
        </authorList>
    </citation>
    <scope>NUCLEOTIDE SEQUENCE [LARGE SCALE GENOMIC DNA]</scope>
    <source>
        <strain evidence="2">LZ_2023a</strain>
        <tissue evidence="2">Muscle</tissue>
    </source>
</reference>
<gene>
    <name evidence="2" type="ORF">O3P69_010059</name>
</gene>
<name>A0AAW0SNE0_SCYPA</name>
<evidence type="ECO:0000313" key="2">
    <source>
        <dbReference type="EMBL" id="KAK8376858.1"/>
    </source>
</evidence>
<organism evidence="2 3">
    <name type="scientific">Scylla paramamosain</name>
    <name type="common">Mud crab</name>
    <dbReference type="NCBI Taxonomy" id="85552"/>
    <lineage>
        <taxon>Eukaryota</taxon>
        <taxon>Metazoa</taxon>
        <taxon>Ecdysozoa</taxon>
        <taxon>Arthropoda</taxon>
        <taxon>Crustacea</taxon>
        <taxon>Multicrustacea</taxon>
        <taxon>Malacostraca</taxon>
        <taxon>Eumalacostraca</taxon>
        <taxon>Eucarida</taxon>
        <taxon>Decapoda</taxon>
        <taxon>Pleocyemata</taxon>
        <taxon>Brachyura</taxon>
        <taxon>Eubrachyura</taxon>
        <taxon>Portunoidea</taxon>
        <taxon>Portunidae</taxon>
        <taxon>Portuninae</taxon>
        <taxon>Scylla</taxon>
    </lineage>
</organism>
<dbReference type="Proteomes" id="UP001487740">
    <property type="component" value="Unassembled WGS sequence"/>
</dbReference>
<feature type="region of interest" description="Disordered" evidence="1">
    <location>
        <begin position="1"/>
        <end position="28"/>
    </location>
</feature>
<feature type="compositionally biased region" description="Low complexity" evidence="1">
    <location>
        <begin position="1"/>
        <end position="19"/>
    </location>
</feature>
<evidence type="ECO:0000313" key="3">
    <source>
        <dbReference type="Proteomes" id="UP001487740"/>
    </source>
</evidence>
<protein>
    <submittedName>
        <fullName evidence="2">Uncharacterized protein</fullName>
    </submittedName>
</protein>
<feature type="region of interest" description="Disordered" evidence="1">
    <location>
        <begin position="132"/>
        <end position="154"/>
    </location>
</feature>
<accession>A0AAW0SNE0</accession>
<keyword evidence="3" id="KW-1185">Reference proteome</keyword>
<dbReference type="EMBL" id="JARAKH010000048">
    <property type="protein sequence ID" value="KAK8376858.1"/>
    <property type="molecule type" value="Genomic_DNA"/>
</dbReference>
<dbReference type="AlphaFoldDB" id="A0AAW0SNE0"/>
<evidence type="ECO:0000256" key="1">
    <source>
        <dbReference type="SAM" id="MobiDB-lite"/>
    </source>
</evidence>
<comment type="caution">
    <text evidence="2">The sequence shown here is derived from an EMBL/GenBank/DDBJ whole genome shotgun (WGS) entry which is preliminary data.</text>
</comment>